<dbReference type="EMBL" id="JACPSX010000227">
    <property type="protein sequence ID" value="MBI3015726.1"/>
    <property type="molecule type" value="Genomic_DNA"/>
</dbReference>
<reference evidence="1" key="1">
    <citation type="submission" date="2020-07" db="EMBL/GenBank/DDBJ databases">
        <title>Huge and variable diversity of episymbiotic CPR bacteria and DPANN archaea in groundwater ecosystems.</title>
        <authorList>
            <person name="He C.Y."/>
            <person name="Keren R."/>
            <person name="Whittaker M."/>
            <person name="Farag I.F."/>
            <person name="Doudna J."/>
            <person name="Cate J.H.D."/>
            <person name="Banfield J.F."/>
        </authorList>
    </citation>
    <scope>NUCLEOTIDE SEQUENCE</scope>
    <source>
        <strain evidence="1">NC_groundwater_717_Ag_S-0.2um_59_8</strain>
    </source>
</reference>
<accession>A0A932GQY0</accession>
<dbReference type="Gene3D" id="2.40.370.10">
    <property type="entry name" value="AttH-like domain"/>
    <property type="match status" value="1"/>
</dbReference>
<evidence type="ECO:0000313" key="1">
    <source>
        <dbReference type="EMBL" id="MBI3015726.1"/>
    </source>
</evidence>
<gene>
    <name evidence="1" type="ORF">HYY65_11875</name>
</gene>
<protein>
    <recommendedName>
        <fullName evidence="3">AttH domain-containing protein</fullName>
    </recommendedName>
</protein>
<evidence type="ECO:0008006" key="3">
    <source>
        <dbReference type="Google" id="ProtNLM"/>
    </source>
</evidence>
<name>A0A932GQY0_UNCTE</name>
<dbReference type="AlphaFoldDB" id="A0A932GQY0"/>
<comment type="caution">
    <text evidence="1">The sequence shown here is derived from an EMBL/GenBank/DDBJ whole genome shotgun (WGS) entry which is preliminary data.</text>
</comment>
<proteinExistence type="predicted"/>
<organism evidence="1 2">
    <name type="scientific">Tectimicrobiota bacterium</name>
    <dbReference type="NCBI Taxonomy" id="2528274"/>
    <lineage>
        <taxon>Bacteria</taxon>
        <taxon>Pseudomonadati</taxon>
        <taxon>Nitrospinota/Tectimicrobiota group</taxon>
        <taxon>Candidatus Tectimicrobiota</taxon>
    </lineage>
</organism>
<dbReference type="InterPro" id="IPR023374">
    <property type="entry name" value="AttH-like_dom_sf"/>
</dbReference>
<dbReference type="SUPFAM" id="SSF159245">
    <property type="entry name" value="AttH-like"/>
    <property type="match status" value="1"/>
</dbReference>
<sequence>MKLRFVTRIQQDDALSRPRTDPGELQKYSEWHHFNFNDDANGLYGVLNLALSGNIQDPAQGRAGVSLVVCDRKKGWRGTMNLYSIEEARFSPGSVDLQIGANSVRFRKDRYLVSAALKDGSVVLKASWTPEASAIRVDNIGGMINTFILPRLAVEGSVRIAGCEYRIEGATGYHDHNWGYWNWGTDLGWDWGYLIQSPPRTRNGSPPVSIVFGQVTDATRAAAKSDLVLLVWVGERCAQVFLDEAVDIATAGELTGVAIPRVPGVMALLAPPRVSGIPRQLRIRAEDGEDRVEIRMDVENALQFLVPHPVGGGTTTIAELVGPYQAQGVLGGRAFAFTYAGFAELAG</sequence>
<evidence type="ECO:0000313" key="2">
    <source>
        <dbReference type="Proteomes" id="UP000741360"/>
    </source>
</evidence>
<dbReference type="Proteomes" id="UP000741360">
    <property type="component" value="Unassembled WGS sequence"/>
</dbReference>